<sequence length="98" mass="10307">MVALADLSTRLVLCAACSDKPPQERLDRLSIRAADLLARPSLPGADVASVVAGSCTEVFVRSAADADDVLCCVCGPNVDISELVRRARRGLADLAARR</sequence>
<gene>
    <name evidence="1" type="ORF">SAMN05421751_11050</name>
</gene>
<dbReference type="Proteomes" id="UP000236742">
    <property type="component" value="Unassembled WGS sequence"/>
</dbReference>
<proteinExistence type="predicted"/>
<reference evidence="1 2" key="1">
    <citation type="submission" date="2016-10" db="EMBL/GenBank/DDBJ databases">
        <authorList>
            <person name="de Groot N.N."/>
        </authorList>
    </citation>
    <scope>NUCLEOTIDE SEQUENCE [LARGE SCALE GENOMIC DNA]</scope>
    <source>
        <strain evidence="1 2">DSM 23413</strain>
    </source>
</reference>
<keyword evidence="2" id="KW-1185">Reference proteome</keyword>
<evidence type="ECO:0000313" key="1">
    <source>
        <dbReference type="EMBL" id="SEG08195.1"/>
    </source>
</evidence>
<evidence type="ECO:0000313" key="2">
    <source>
        <dbReference type="Proteomes" id="UP000236742"/>
    </source>
</evidence>
<dbReference type="EMBL" id="FNVD01000010">
    <property type="protein sequence ID" value="SEG08195.1"/>
    <property type="molecule type" value="Genomic_DNA"/>
</dbReference>
<organism evidence="1 2">
    <name type="scientific">Jhaorihella thermophila</name>
    <dbReference type="NCBI Taxonomy" id="488547"/>
    <lineage>
        <taxon>Bacteria</taxon>
        <taxon>Pseudomonadati</taxon>
        <taxon>Pseudomonadota</taxon>
        <taxon>Alphaproteobacteria</taxon>
        <taxon>Rhodobacterales</taxon>
        <taxon>Paracoccaceae</taxon>
        <taxon>Jhaorihella</taxon>
    </lineage>
</organism>
<name>A0A1H5X9T4_9RHOB</name>
<dbReference type="AlphaFoldDB" id="A0A1H5X9T4"/>
<accession>A0A1H5X9T4</accession>
<protein>
    <submittedName>
        <fullName evidence="1">Uncharacterized protein</fullName>
    </submittedName>
</protein>